<accession>A0A5J4NU47</accession>
<feature type="non-terminal residue" evidence="1">
    <location>
        <position position="106"/>
    </location>
</feature>
<reference evidence="1 2" key="1">
    <citation type="journal article" date="2019" name="Gigascience">
        <title>Whole-genome sequence of the oriental lung fluke Paragonimus westermani.</title>
        <authorList>
            <person name="Oey H."/>
            <person name="Zakrzewski M."/>
            <person name="Narain K."/>
            <person name="Devi K.R."/>
            <person name="Agatsuma T."/>
            <person name="Nawaratna S."/>
            <person name="Gobert G.N."/>
            <person name="Jones M.K."/>
            <person name="Ragan M.A."/>
            <person name="McManus D.P."/>
            <person name="Krause L."/>
        </authorList>
    </citation>
    <scope>NUCLEOTIDE SEQUENCE [LARGE SCALE GENOMIC DNA]</scope>
    <source>
        <strain evidence="1 2">IND2009</strain>
    </source>
</reference>
<proteinExistence type="predicted"/>
<dbReference type="Proteomes" id="UP000324629">
    <property type="component" value="Unassembled WGS sequence"/>
</dbReference>
<organism evidence="1 2">
    <name type="scientific">Paragonimus westermani</name>
    <dbReference type="NCBI Taxonomy" id="34504"/>
    <lineage>
        <taxon>Eukaryota</taxon>
        <taxon>Metazoa</taxon>
        <taxon>Spiralia</taxon>
        <taxon>Lophotrochozoa</taxon>
        <taxon>Platyhelminthes</taxon>
        <taxon>Trematoda</taxon>
        <taxon>Digenea</taxon>
        <taxon>Plagiorchiida</taxon>
        <taxon>Troglotremata</taxon>
        <taxon>Troglotrematidae</taxon>
        <taxon>Paragonimus</taxon>
    </lineage>
</organism>
<name>A0A5J4NU47_9TREM</name>
<dbReference type="AlphaFoldDB" id="A0A5J4NU47"/>
<gene>
    <name evidence="1" type="ORF">DEA37_0000099</name>
</gene>
<keyword evidence="2" id="KW-1185">Reference proteome</keyword>
<protein>
    <submittedName>
        <fullName evidence="1">Uncharacterized protein</fullName>
    </submittedName>
</protein>
<sequence length="106" mass="12117">MIRFRFGELSFRALSLLIFTGLYLMVHANVSHLPQPFCQHSVYGTDPVRNVWSSVISLGRTIGPQIMTHFTVSTVLYNETKRLEWIENYAINSSPTGKDLRNRVSS</sequence>
<evidence type="ECO:0000313" key="1">
    <source>
        <dbReference type="EMBL" id="KAA3679051.1"/>
    </source>
</evidence>
<comment type="caution">
    <text evidence="1">The sequence shown here is derived from an EMBL/GenBank/DDBJ whole genome shotgun (WGS) entry which is preliminary data.</text>
</comment>
<evidence type="ECO:0000313" key="2">
    <source>
        <dbReference type="Proteomes" id="UP000324629"/>
    </source>
</evidence>
<dbReference type="EMBL" id="QNGE01000866">
    <property type="protein sequence ID" value="KAA3679051.1"/>
    <property type="molecule type" value="Genomic_DNA"/>
</dbReference>